<gene>
    <name evidence="2" type="ORF">GHV41_11200</name>
</gene>
<dbReference type="Gene3D" id="3.90.350.10">
    <property type="entry name" value="Transposase Inhibitor Protein From Tn5, Chain A, domain 1"/>
    <property type="match status" value="1"/>
</dbReference>
<dbReference type="AlphaFoldDB" id="A0A5Q2VAJ8"/>
<evidence type="ECO:0000313" key="2">
    <source>
        <dbReference type="EMBL" id="QGH61368.1"/>
    </source>
</evidence>
<dbReference type="NCBIfam" id="NF033590">
    <property type="entry name" value="transpos_IS4_3"/>
    <property type="match status" value="1"/>
</dbReference>
<organism evidence="2 3">
    <name type="scientific">Serratia proteamaculans</name>
    <dbReference type="NCBI Taxonomy" id="28151"/>
    <lineage>
        <taxon>Bacteria</taxon>
        <taxon>Pseudomonadati</taxon>
        <taxon>Pseudomonadota</taxon>
        <taxon>Gammaproteobacteria</taxon>
        <taxon>Enterobacterales</taxon>
        <taxon>Yersiniaceae</taxon>
        <taxon>Serratia</taxon>
    </lineage>
</organism>
<proteinExistence type="predicted"/>
<dbReference type="InterPro" id="IPR047768">
    <property type="entry name" value="Tn5p-like"/>
</dbReference>
<accession>A0A5Q2VAJ8</accession>
<dbReference type="InterPro" id="IPR038215">
    <property type="entry name" value="TN5-like_N_sf"/>
</dbReference>
<evidence type="ECO:0000259" key="1">
    <source>
        <dbReference type="Pfam" id="PF14706"/>
    </source>
</evidence>
<dbReference type="InterPro" id="IPR012337">
    <property type="entry name" value="RNaseH-like_sf"/>
</dbReference>
<feature type="domain" description="Transposase Tn5-like N-terminal" evidence="1">
    <location>
        <begin position="8"/>
        <end position="66"/>
    </location>
</feature>
<dbReference type="RefSeq" id="WP_153858562.1">
    <property type="nucleotide sequence ID" value="NZ_CP045913.1"/>
</dbReference>
<protein>
    <submittedName>
        <fullName evidence="2">IS4 family transposase</fullName>
    </submittedName>
</protein>
<dbReference type="InterPro" id="IPR054836">
    <property type="entry name" value="Tn5_transposase"/>
</dbReference>
<reference evidence="2 3" key="1">
    <citation type="submission" date="2019-11" db="EMBL/GenBank/DDBJ databases">
        <title>The Phosphoenolpyruvate Phosphotransferase System Regulates Serratia proteamaculans 336X Biofilm Formation and Wheat Roots colonization.</title>
        <authorList>
            <person name="Liu F."/>
        </authorList>
    </citation>
    <scope>NUCLEOTIDE SEQUENCE [LARGE SCALE GENOMIC DNA]</scope>
    <source>
        <strain evidence="2 3">336X</strain>
    </source>
</reference>
<dbReference type="Proteomes" id="UP000381260">
    <property type="component" value="Chromosome"/>
</dbReference>
<dbReference type="Gene3D" id="1.10.246.40">
    <property type="entry name" value="Tn5 transposase, domain 1"/>
    <property type="match status" value="1"/>
</dbReference>
<dbReference type="SUPFAM" id="SSF53098">
    <property type="entry name" value="Ribonuclease H-like"/>
    <property type="match status" value="1"/>
</dbReference>
<dbReference type="Gene3D" id="1.10.740.10">
    <property type="entry name" value="Transferase Inhibitor Protein From Tn5, Chain"/>
    <property type="match status" value="1"/>
</dbReference>
<dbReference type="InterPro" id="IPR014737">
    <property type="entry name" value="Transposase_Tn5-like_C"/>
</dbReference>
<dbReference type="PANTHER" id="PTHR37319">
    <property type="entry name" value="TRANSPOSASE"/>
    <property type="match status" value="1"/>
</dbReference>
<dbReference type="PANTHER" id="PTHR37319:SF1">
    <property type="entry name" value="TRANSPOSASE TN5 DIMERISATION DOMAIN-CONTAINING PROTEIN"/>
    <property type="match status" value="1"/>
</dbReference>
<name>A0A5Q2VAJ8_SERPR</name>
<evidence type="ECO:0000313" key="3">
    <source>
        <dbReference type="Proteomes" id="UP000381260"/>
    </source>
</evidence>
<dbReference type="Pfam" id="PF14706">
    <property type="entry name" value="Tnp_DNA_bind"/>
    <property type="match status" value="1"/>
</dbReference>
<sequence>MVETQGNTEWLAQELDESSFNDRRLGRRFRELMENFWKNIGSTIPFACQDWAGTKAAYRFLSNPHVDESAILQGHFESTRQRVATLKNETILLLQDTTTFIYQRDNPDIIGYTGTTSAWGKRKDKSKGKIVNCGILMHSSLAITSRGVPLGLSAIKFWTRRKFKGTNALKRKINPTRVPIEEKESIRWLDSLRQSMTLLQCPERCVHVGDRESDIYELFCLSRELKTSFLVRTCVDRLAGDGKHTISDEMQNESIKCIHNVVLRDENEKSHEVMLSVRWKKILVKPPVGKSRQYPDITLFAIHAREENETPGRKPLEWKLLTNIPVDCNDDAIEKLEWYAHRWKIETFHKVLKSGCKAEDSKLRTAERLSKLISCFCIISWRIFWLTMVSREYSDVSAEMALTQAECELLDNVIKDNKKTENVAPLQRYIIKLAQLGGYLARANDPPPGNTVLWRGLRRLNDILYGFELSRE</sequence>
<dbReference type="InterPro" id="IPR014735">
    <property type="entry name" value="Transposase_Tn5-like_N"/>
</dbReference>
<dbReference type="EMBL" id="CP045913">
    <property type="protein sequence ID" value="QGH61368.1"/>
    <property type="molecule type" value="Genomic_DNA"/>
</dbReference>